<dbReference type="AlphaFoldDB" id="A0A2W5FWC9"/>
<dbReference type="InterPro" id="IPR013517">
    <property type="entry name" value="FG-GAP"/>
</dbReference>
<keyword evidence="1" id="KW-0732">Signal</keyword>
<dbReference type="Gene3D" id="2.40.128.340">
    <property type="match status" value="1"/>
</dbReference>
<dbReference type="SUPFAM" id="SSF69318">
    <property type="entry name" value="Integrin alpha N-terminal domain"/>
    <property type="match status" value="1"/>
</dbReference>
<name>A0A2W5FWC9_9SPHI</name>
<feature type="non-terminal residue" evidence="2">
    <location>
        <position position="1"/>
    </location>
</feature>
<dbReference type="EMBL" id="QFOI01000809">
    <property type="protein sequence ID" value="PZP37436.1"/>
    <property type="molecule type" value="Genomic_DNA"/>
</dbReference>
<comment type="caution">
    <text evidence="2">The sequence shown here is derived from an EMBL/GenBank/DDBJ whole genome shotgun (WGS) entry which is preliminary data.</text>
</comment>
<proteinExistence type="predicted"/>
<dbReference type="Pfam" id="PF13517">
    <property type="entry name" value="FG-GAP_3"/>
    <property type="match status" value="1"/>
</dbReference>
<evidence type="ECO:0000256" key="1">
    <source>
        <dbReference type="ARBA" id="ARBA00022729"/>
    </source>
</evidence>
<feature type="non-terminal residue" evidence="2">
    <location>
        <position position="335"/>
    </location>
</feature>
<accession>A0A2W5FWC9</accession>
<dbReference type="InterPro" id="IPR028994">
    <property type="entry name" value="Integrin_alpha_N"/>
</dbReference>
<dbReference type="Proteomes" id="UP000249645">
    <property type="component" value="Unassembled WGS sequence"/>
</dbReference>
<evidence type="ECO:0008006" key="4">
    <source>
        <dbReference type="Google" id="ProtNLM"/>
    </source>
</evidence>
<gene>
    <name evidence="2" type="ORF">DI598_21185</name>
</gene>
<protein>
    <recommendedName>
        <fullName evidence="4">VCBS repeat-containing protein</fullName>
    </recommendedName>
</protein>
<evidence type="ECO:0000313" key="3">
    <source>
        <dbReference type="Proteomes" id="UP000249645"/>
    </source>
</evidence>
<organism evidence="2 3">
    <name type="scientific">Pseudopedobacter saltans</name>
    <dbReference type="NCBI Taxonomy" id="151895"/>
    <lineage>
        <taxon>Bacteria</taxon>
        <taxon>Pseudomonadati</taxon>
        <taxon>Bacteroidota</taxon>
        <taxon>Sphingobacteriia</taxon>
        <taxon>Sphingobacteriales</taxon>
        <taxon>Sphingobacteriaceae</taxon>
        <taxon>Pseudopedobacter</taxon>
    </lineage>
</organism>
<evidence type="ECO:0000313" key="2">
    <source>
        <dbReference type="EMBL" id="PZP37436.1"/>
    </source>
</evidence>
<reference evidence="2 3" key="1">
    <citation type="submission" date="2017-11" db="EMBL/GenBank/DDBJ databases">
        <title>Infants hospitalized years apart are colonized by the same room-sourced microbial strains.</title>
        <authorList>
            <person name="Brooks B."/>
            <person name="Olm M.R."/>
            <person name="Firek B.A."/>
            <person name="Baker R."/>
            <person name="Thomas B.C."/>
            <person name="Morowitz M.J."/>
            <person name="Banfield J.F."/>
        </authorList>
    </citation>
    <scope>NUCLEOTIDE SEQUENCE [LARGE SCALE GENOMIC DNA]</scope>
    <source>
        <strain evidence="2">S2_009_000_R2_76</strain>
    </source>
</reference>
<sequence>KNVKLTGDFNGDSYLDFIYNNGLVKLGALDNENFTNISTNKYFNYTSVVVSSLIDSDGSIFNGNGVIQVEDNKLVGYVLKNNQFQKVFEKEIFSSVCSDSNYANCSYGITLKEGDINGDGITDAFITAKAYIQEYYPCDEPGGPQLKNIPPGYCVRTVESNIGNFVVDLKNTNNPVSIYFNDALIADTSADKYIDIDGDGKIEVLNIANDKWTVYEFVKNGTNQYLKKIKFSANLADYRENEFPILYGDYNGDGKLDFAIPTANKSYNWRFYIGTGNGFTNHVKNDFLFYRNPIKDSSNGYVWNINQYFYSVSDLNRDGKSDISCTFSYNQIIQG</sequence>